<name>A0A895XJ54_9ACTN</name>
<dbReference type="CDD" id="cd06661">
    <property type="entry name" value="GGCT_like"/>
    <property type="match status" value="1"/>
</dbReference>
<evidence type="ECO:0000313" key="5">
    <source>
        <dbReference type="Proteomes" id="UP000662939"/>
    </source>
</evidence>
<sequence length="151" mass="16495">MLLYAAYGSNLDPARMQATCPRSPLVGTGWLEGWRLTFAGADLGWESAVATVVESPGERTFVSLYELHQLDKSVLDDLEGCNSGLYRKIQTQAATLEGNRAVWMYVFDGFEDGLPSAWYLQELAQAAEKAGAPSDYVASLLKRPTTPDENG</sequence>
<evidence type="ECO:0000313" key="4">
    <source>
        <dbReference type="EMBL" id="QSB05007.1"/>
    </source>
</evidence>
<protein>
    <submittedName>
        <fullName evidence="4">Gamma-glutamylcyclotransferase</fullName>
    </submittedName>
</protein>
<keyword evidence="1" id="KW-0456">Lyase</keyword>
<dbReference type="RefSeq" id="WP_213171007.1">
    <property type="nucleotide sequence ID" value="NZ_CP070496.1"/>
</dbReference>
<dbReference type="PANTHER" id="PTHR12935">
    <property type="entry name" value="GAMMA-GLUTAMYLCYCLOTRANSFERASE"/>
    <property type="match status" value="1"/>
</dbReference>
<gene>
    <name evidence="4" type="ORF">JQS30_14765</name>
</gene>
<evidence type="ECO:0000256" key="1">
    <source>
        <dbReference type="ARBA" id="ARBA00023239"/>
    </source>
</evidence>
<dbReference type="KEGG" id="nav:JQS30_14765"/>
<accession>A0A895XJ54</accession>
<feature type="binding site" evidence="3">
    <location>
        <position position="119"/>
    </location>
    <ligand>
        <name>substrate</name>
    </ligand>
</feature>
<evidence type="ECO:0000256" key="2">
    <source>
        <dbReference type="PIRSR" id="PIRSR617939-1"/>
    </source>
</evidence>
<dbReference type="Proteomes" id="UP000662939">
    <property type="component" value="Chromosome"/>
</dbReference>
<dbReference type="InterPro" id="IPR017939">
    <property type="entry name" value="G-Glutamylcylcotransferase"/>
</dbReference>
<feature type="active site" description="Proton acceptor" evidence="2">
    <location>
        <position position="79"/>
    </location>
</feature>
<dbReference type="Pfam" id="PF13772">
    <property type="entry name" value="AIG2_2"/>
    <property type="match status" value="1"/>
</dbReference>
<dbReference type="SUPFAM" id="SSF110857">
    <property type="entry name" value="Gamma-glutamyl cyclotransferase-like"/>
    <property type="match status" value="1"/>
</dbReference>
<dbReference type="EMBL" id="CP070496">
    <property type="protein sequence ID" value="QSB05007.1"/>
    <property type="molecule type" value="Genomic_DNA"/>
</dbReference>
<dbReference type="InterPro" id="IPR013024">
    <property type="entry name" value="GGCT-like"/>
</dbReference>
<organism evidence="4 5">
    <name type="scientific">Natronoglycomyces albus</name>
    <dbReference type="NCBI Taxonomy" id="2811108"/>
    <lineage>
        <taxon>Bacteria</taxon>
        <taxon>Bacillati</taxon>
        <taxon>Actinomycetota</taxon>
        <taxon>Actinomycetes</taxon>
        <taxon>Glycomycetales</taxon>
        <taxon>Glycomycetaceae</taxon>
        <taxon>Natronoglycomyces</taxon>
    </lineage>
</organism>
<dbReference type="GO" id="GO:0003839">
    <property type="term" value="F:gamma-glutamylcyclotransferase activity"/>
    <property type="evidence" value="ECO:0007669"/>
    <property type="project" value="InterPro"/>
</dbReference>
<feature type="binding site" evidence="3">
    <location>
        <begin position="4"/>
        <end position="9"/>
    </location>
    <ligand>
        <name>substrate</name>
    </ligand>
</feature>
<dbReference type="AlphaFoldDB" id="A0A895XJ54"/>
<dbReference type="Gene3D" id="3.10.490.10">
    <property type="entry name" value="Gamma-glutamyl cyclotransferase-like"/>
    <property type="match status" value="1"/>
</dbReference>
<proteinExistence type="predicted"/>
<keyword evidence="5" id="KW-1185">Reference proteome</keyword>
<dbReference type="InterPro" id="IPR036568">
    <property type="entry name" value="GGCT-like_sf"/>
</dbReference>
<evidence type="ECO:0000256" key="3">
    <source>
        <dbReference type="PIRSR" id="PIRSR617939-2"/>
    </source>
</evidence>
<reference evidence="4" key="1">
    <citation type="submission" date="2021-02" db="EMBL/GenBank/DDBJ databases">
        <title>Natronoglycomyces albus gen. nov., sp. nov, a haloalkaliphilic actinobacterium from a soda solonchak soil.</title>
        <authorList>
            <person name="Sorokin D.Y."/>
            <person name="Khijniak T.V."/>
            <person name="Zakharycheva A.P."/>
            <person name="Boueva O.V."/>
            <person name="Ariskina E.V."/>
            <person name="Hahnke R.L."/>
            <person name="Bunk B."/>
            <person name="Sproer C."/>
            <person name="Schumann P."/>
            <person name="Evtushenko L.I."/>
            <person name="Kublanov I.V."/>
        </authorList>
    </citation>
    <scope>NUCLEOTIDE SEQUENCE</scope>
    <source>
        <strain evidence="4">DSM 106290</strain>
    </source>
</reference>
<dbReference type="PANTHER" id="PTHR12935:SF0">
    <property type="entry name" value="GAMMA-GLUTAMYLCYCLOTRANSFERASE"/>
    <property type="match status" value="1"/>
</dbReference>